<accession>A0A9D3MP74</accession>
<protein>
    <submittedName>
        <fullName evidence="1">Uncharacterized protein</fullName>
    </submittedName>
</protein>
<dbReference type="EMBL" id="JAFIRN010000003">
    <property type="protein sequence ID" value="KAG5852529.1"/>
    <property type="molecule type" value="Genomic_DNA"/>
</dbReference>
<proteinExistence type="predicted"/>
<dbReference type="AlphaFoldDB" id="A0A9D3MP74"/>
<reference evidence="1" key="1">
    <citation type="submission" date="2021-01" db="EMBL/GenBank/DDBJ databases">
        <title>A chromosome-scale assembly of European eel, Anguilla anguilla.</title>
        <authorList>
            <person name="Henkel C."/>
            <person name="Jong-Raadsen S.A."/>
            <person name="Dufour S."/>
            <person name="Weltzien F.-A."/>
            <person name="Palstra A.P."/>
            <person name="Pelster B."/>
            <person name="Spaink H.P."/>
            <person name="Van Den Thillart G.E."/>
            <person name="Jansen H."/>
            <person name="Zahm M."/>
            <person name="Klopp C."/>
            <person name="Cedric C."/>
            <person name="Louis A."/>
            <person name="Berthelot C."/>
            <person name="Parey E."/>
            <person name="Roest Crollius H."/>
            <person name="Montfort J."/>
            <person name="Robinson-Rechavi M."/>
            <person name="Bucao C."/>
            <person name="Bouchez O."/>
            <person name="Gislard M."/>
            <person name="Lluch J."/>
            <person name="Milhes M."/>
            <person name="Lampietro C."/>
            <person name="Lopez Roques C."/>
            <person name="Donnadieu C."/>
            <person name="Braasch I."/>
            <person name="Desvignes T."/>
            <person name="Postlethwait J."/>
            <person name="Bobe J."/>
            <person name="Guiguen Y."/>
            <person name="Dirks R."/>
        </authorList>
    </citation>
    <scope>NUCLEOTIDE SEQUENCE</scope>
    <source>
        <strain evidence="1">Tag_6206</strain>
        <tissue evidence="1">Liver</tissue>
    </source>
</reference>
<gene>
    <name evidence="1" type="ORF">ANANG_G00063390</name>
</gene>
<sequence>MPCPEQISRAESGGAGCVPLLLQRRAEFKVHAGDPARSPPQRNARLAVWPASRAHYYRTKLHTDDNETFFFFFHFFFQVSLALVRFQDGLVGAADELARGGRARAPV</sequence>
<evidence type="ECO:0000313" key="1">
    <source>
        <dbReference type="EMBL" id="KAG5852529.1"/>
    </source>
</evidence>
<organism evidence="1 2">
    <name type="scientific">Anguilla anguilla</name>
    <name type="common">European freshwater eel</name>
    <name type="synonym">Muraena anguilla</name>
    <dbReference type="NCBI Taxonomy" id="7936"/>
    <lineage>
        <taxon>Eukaryota</taxon>
        <taxon>Metazoa</taxon>
        <taxon>Chordata</taxon>
        <taxon>Craniata</taxon>
        <taxon>Vertebrata</taxon>
        <taxon>Euteleostomi</taxon>
        <taxon>Actinopterygii</taxon>
        <taxon>Neopterygii</taxon>
        <taxon>Teleostei</taxon>
        <taxon>Anguilliformes</taxon>
        <taxon>Anguillidae</taxon>
        <taxon>Anguilla</taxon>
    </lineage>
</organism>
<comment type="caution">
    <text evidence="1">The sequence shown here is derived from an EMBL/GenBank/DDBJ whole genome shotgun (WGS) entry which is preliminary data.</text>
</comment>
<name>A0A9D3MP74_ANGAN</name>
<dbReference type="Proteomes" id="UP001044222">
    <property type="component" value="Unassembled WGS sequence"/>
</dbReference>
<evidence type="ECO:0000313" key="2">
    <source>
        <dbReference type="Proteomes" id="UP001044222"/>
    </source>
</evidence>
<keyword evidence="2" id="KW-1185">Reference proteome</keyword>